<evidence type="ECO:0000256" key="3">
    <source>
        <dbReference type="PIRSR" id="PIRSR606225-1"/>
    </source>
</evidence>
<dbReference type="InterPro" id="IPR050188">
    <property type="entry name" value="RluA_PseudoU_synthase"/>
</dbReference>
<dbReference type="GO" id="GO:0009982">
    <property type="term" value="F:pseudouridine synthase activity"/>
    <property type="evidence" value="ECO:0007669"/>
    <property type="project" value="InterPro"/>
</dbReference>
<dbReference type="InterPro" id="IPR006145">
    <property type="entry name" value="PsdUridine_synth_RsuA/RluA"/>
</dbReference>
<dbReference type="GO" id="GO:0003723">
    <property type="term" value="F:RNA binding"/>
    <property type="evidence" value="ECO:0007669"/>
    <property type="project" value="UniProtKB-KW"/>
</dbReference>
<dbReference type="Gene3D" id="3.30.2350.10">
    <property type="entry name" value="Pseudouridine synthase"/>
    <property type="match status" value="1"/>
</dbReference>
<dbReference type="GO" id="GO:0140098">
    <property type="term" value="F:catalytic activity, acting on RNA"/>
    <property type="evidence" value="ECO:0007669"/>
    <property type="project" value="UniProtKB-ARBA"/>
</dbReference>
<gene>
    <name evidence="7" type="ORF">LB941_07700</name>
</gene>
<name>A0A9X2JLN9_9LACO</name>
<evidence type="ECO:0000313" key="7">
    <source>
        <dbReference type="EMBL" id="MCP0887217.1"/>
    </source>
</evidence>
<keyword evidence="8" id="KW-1185">Reference proteome</keyword>
<evidence type="ECO:0000259" key="6">
    <source>
        <dbReference type="Pfam" id="PF00849"/>
    </source>
</evidence>
<feature type="active site" evidence="3">
    <location>
        <position position="134"/>
    </location>
</feature>
<dbReference type="Pfam" id="PF00849">
    <property type="entry name" value="PseudoU_synth_2"/>
    <property type="match status" value="1"/>
</dbReference>
<evidence type="ECO:0000256" key="5">
    <source>
        <dbReference type="RuleBase" id="RU362028"/>
    </source>
</evidence>
<dbReference type="AlphaFoldDB" id="A0A9X2JLN9"/>
<dbReference type="PANTHER" id="PTHR21600:SF35">
    <property type="entry name" value="PSEUDOURIDINE SYNTHASE"/>
    <property type="match status" value="1"/>
</dbReference>
<dbReference type="InterPro" id="IPR006224">
    <property type="entry name" value="PsdUridine_synth_RluA-like_CS"/>
</dbReference>
<evidence type="ECO:0000256" key="2">
    <source>
        <dbReference type="ARBA" id="ARBA00010876"/>
    </source>
</evidence>
<dbReference type="InterPro" id="IPR006225">
    <property type="entry name" value="PsdUridine_synth_RluC/D"/>
</dbReference>
<dbReference type="RefSeq" id="WP_253360888.1">
    <property type="nucleotide sequence ID" value="NZ_JAIULA010000014.1"/>
</dbReference>
<comment type="caution">
    <text evidence="7">The sequence shown here is derived from an EMBL/GenBank/DDBJ whole genome shotgun (WGS) entry which is preliminary data.</text>
</comment>
<dbReference type="GO" id="GO:0000455">
    <property type="term" value="P:enzyme-directed rRNA pseudouridine synthesis"/>
    <property type="evidence" value="ECO:0007669"/>
    <property type="project" value="TreeGrafter"/>
</dbReference>
<dbReference type="InterPro" id="IPR020103">
    <property type="entry name" value="PsdUridine_synth_cat_dom_sf"/>
</dbReference>
<keyword evidence="5" id="KW-0413">Isomerase</keyword>
<reference evidence="7 8" key="1">
    <citation type="journal article" date="2023" name="Int. J. Syst. Evol. Microbiol.">
        <title>Ligilactobacillus ubinensis sp. nov., a novel species isolated from the wild ferment of a durian fruit (Durio zibethinus).</title>
        <authorList>
            <person name="Heng Y.C."/>
            <person name="Menon N."/>
            <person name="Chen B."/>
            <person name="Loo B.Z.L."/>
            <person name="Wong G.W.J."/>
            <person name="Lim A.C.H."/>
            <person name="Silvaraju S."/>
            <person name="Kittelmann S."/>
        </authorList>
    </citation>
    <scope>NUCLEOTIDE SEQUENCE [LARGE SCALE GENOMIC DNA]</scope>
    <source>
        <strain evidence="7 8">WILCCON 0076</strain>
    </source>
</reference>
<evidence type="ECO:0000256" key="1">
    <source>
        <dbReference type="ARBA" id="ARBA00000073"/>
    </source>
</evidence>
<dbReference type="PROSITE" id="PS50889">
    <property type="entry name" value="S4"/>
    <property type="match status" value="1"/>
</dbReference>
<sequence>MEFTWQKEDKQEQTLKRFLVSKGVSHRLLGKIRRGQGTILLNNEKEELQHILAKGDKITLELPVEKEVVAIQPSEKNIDVLYEDQNWLVVSKPAGLTSVPGPSNRTDTLVNRVKYYLIKQQAENSIPHIITRLDRYTSGIVLLAKHGFAQGLIDKQVVNHSFDKRYYALVSGYVAKEHGFIEEPLRRKEGEAYQEVSAEGKSAKTEYWVKQHFGKSMTLVDVKLHTGRTHQIRVHFQYIGHPLVGDMLYRGPLNMGIKRQALHAYELSFADPFSQKTLTFKDKLPMDMRIVLENAKREL</sequence>
<dbReference type="NCBIfam" id="TIGR00005">
    <property type="entry name" value="rluA_subfam"/>
    <property type="match status" value="1"/>
</dbReference>
<organism evidence="7 8">
    <name type="scientific">Ligilactobacillus ubinensis</name>
    <dbReference type="NCBI Taxonomy" id="2876789"/>
    <lineage>
        <taxon>Bacteria</taxon>
        <taxon>Bacillati</taxon>
        <taxon>Bacillota</taxon>
        <taxon>Bacilli</taxon>
        <taxon>Lactobacillales</taxon>
        <taxon>Lactobacillaceae</taxon>
        <taxon>Ligilactobacillus</taxon>
    </lineage>
</organism>
<protein>
    <recommendedName>
        <fullName evidence="5">Pseudouridine synthase</fullName>
        <ecNumber evidence="5">5.4.99.-</ecNumber>
    </recommendedName>
</protein>
<keyword evidence="4" id="KW-0694">RNA-binding</keyword>
<dbReference type="PANTHER" id="PTHR21600">
    <property type="entry name" value="MITOCHONDRIAL RNA PSEUDOURIDINE SYNTHASE"/>
    <property type="match status" value="1"/>
</dbReference>
<feature type="domain" description="Pseudouridine synthase RsuA/RluA-like" evidence="6">
    <location>
        <begin position="86"/>
        <end position="237"/>
    </location>
</feature>
<comment type="function">
    <text evidence="5">Responsible for synthesis of pseudouridine from uracil.</text>
</comment>
<dbReference type="EMBL" id="JAIULA010000014">
    <property type="protein sequence ID" value="MCP0887217.1"/>
    <property type="molecule type" value="Genomic_DNA"/>
</dbReference>
<evidence type="ECO:0000313" key="8">
    <source>
        <dbReference type="Proteomes" id="UP001139006"/>
    </source>
</evidence>
<dbReference type="SUPFAM" id="SSF55120">
    <property type="entry name" value="Pseudouridine synthase"/>
    <property type="match status" value="1"/>
</dbReference>
<dbReference type="Proteomes" id="UP001139006">
    <property type="component" value="Unassembled WGS sequence"/>
</dbReference>
<evidence type="ECO:0000256" key="4">
    <source>
        <dbReference type="PROSITE-ProRule" id="PRU00182"/>
    </source>
</evidence>
<dbReference type="CDD" id="cd02869">
    <property type="entry name" value="PseudoU_synth_RluA_like"/>
    <property type="match status" value="1"/>
</dbReference>
<dbReference type="PROSITE" id="PS01129">
    <property type="entry name" value="PSI_RLU"/>
    <property type="match status" value="1"/>
</dbReference>
<accession>A0A9X2JLN9</accession>
<proteinExistence type="inferred from homology"/>
<dbReference type="EC" id="5.4.99.-" evidence="5"/>
<comment type="similarity">
    <text evidence="2 5">Belongs to the pseudouridine synthase RluA family.</text>
</comment>
<comment type="catalytic activity">
    <reaction evidence="1 5">
        <text>a uridine in RNA = a pseudouridine in RNA</text>
        <dbReference type="Rhea" id="RHEA:48348"/>
        <dbReference type="Rhea" id="RHEA-COMP:12068"/>
        <dbReference type="Rhea" id="RHEA-COMP:12069"/>
        <dbReference type="ChEBI" id="CHEBI:65314"/>
        <dbReference type="ChEBI" id="CHEBI:65315"/>
    </reaction>
</comment>